<dbReference type="InterPro" id="IPR050789">
    <property type="entry name" value="Diverse_Enzym_Activities"/>
</dbReference>
<dbReference type="GO" id="GO:0016787">
    <property type="term" value="F:hydrolase activity"/>
    <property type="evidence" value="ECO:0007669"/>
    <property type="project" value="UniProtKB-KW"/>
</dbReference>
<dbReference type="PANTHER" id="PTHR43283">
    <property type="entry name" value="BETA-LACTAMASE-RELATED"/>
    <property type="match status" value="1"/>
</dbReference>
<dbReference type="EMBL" id="BAAAMJ010000032">
    <property type="protein sequence ID" value="GAA1922395.1"/>
    <property type="molecule type" value="Genomic_DNA"/>
</dbReference>
<keyword evidence="3" id="KW-1185">Reference proteome</keyword>
<reference evidence="3" key="1">
    <citation type="journal article" date="2019" name="Int. J. Syst. Evol. Microbiol.">
        <title>The Global Catalogue of Microorganisms (GCM) 10K type strain sequencing project: providing services to taxonomists for standard genome sequencing and annotation.</title>
        <authorList>
            <consortium name="The Broad Institute Genomics Platform"/>
            <consortium name="The Broad Institute Genome Sequencing Center for Infectious Disease"/>
            <person name="Wu L."/>
            <person name="Ma J."/>
        </authorList>
    </citation>
    <scope>NUCLEOTIDE SEQUENCE [LARGE SCALE GENOMIC DNA]</scope>
    <source>
        <strain evidence="3">JCM 13581</strain>
    </source>
</reference>
<organism evidence="2 3">
    <name type="scientific">Streptomyces sodiiphilus</name>
    <dbReference type="NCBI Taxonomy" id="226217"/>
    <lineage>
        <taxon>Bacteria</taxon>
        <taxon>Bacillati</taxon>
        <taxon>Actinomycetota</taxon>
        <taxon>Actinomycetes</taxon>
        <taxon>Kitasatosporales</taxon>
        <taxon>Streptomycetaceae</taxon>
        <taxon>Streptomyces</taxon>
    </lineage>
</organism>
<protein>
    <submittedName>
        <fullName evidence="2">Serine hydrolase</fullName>
    </submittedName>
</protein>
<keyword evidence="2" id="KW-0378">Hydrolase</keyword>
<dbReference type="Gene3D" id="3.40.710.10">
    <property type="entry name" value="DD-peptidase/beta-lactamase superfamily"/>
    <property type="match status" value="1"/>
</dbReference>
<feature type="domain" description="Beta-lactamase-related" evidence="1">
    <location>
        <begin position="15"/>
        <end position="390"/>
    </location>
</feature>
<dbReference type="InterPro" id="IPR012338">
    <property type="entry name" value="Beta-lactam/transpept-like"/>
</dbReference>
<dbReference type="SUPFAM" id="SSF56601">
    <property type="entry name" value="beta-lactamase/transpeptidase-like"/>
    <property type="match status" value="1"/>
</dbReference>
<gene>
    <name evidence="2" type="ORF">GCM10009716_33660</name>
</gene>
<evidence type="ECO:0000259" key="1">
    <source>
        <dbReference type="Pfam" id="PF00144"/>
    </source>
</evidence>
<dbReference type="Pfam" id="PF00144">
    <property type="entry name" value="Beta-lactamase"/>
    <property type="match status" value="1"/>
</dbReference>
<dbReference type="PANTHER" id="PTHR43283:SF3">
    <property type="entry name" value="BETA-LACTAMASE FAMILY PROTEIN (AFU_ORTHOLOGUE AFUA_5G07500)"/>
    <property type="match status" value="1"/>
</dbReference>
<proteinExistence type="predicted"/>
<dbReference type="RefSeq" id="WP_344263159.1">
    <property type="nucleotide sequence ID" value="NZ_BAAAMJ010000032.1"/>
</dbReference>
<dbReference type="InterPro" id="IPR001466">
    <property type="entry name" value="Beta-lactam-related"/>
</dbReference>
<comment type="caution">
    <text evidence="2">The sequence shown here is derived from an EMBL/GenBank/DDBJ whole genome shotgun (WGS) entry which is preliminary data.</text>
</comment>
<evidence type="ECO:0000313" key="2">
    <source>
        <dbReference type="EMBL" id="GAA1922395.1"/>
    </source>
</evidence>
<sequence>MGAGGWSPGRLDRMRRVLTGHVDSGRVPGLVALVCRRGEVRVEALGAMAAGGGSMREDAVFRISSMTKPMLAVAAMILVEECRLRLDDPVDGLLPELAARRVMLRPDGPLGDTEPALRPVTLRDLLTHRMGFGILLAPPDQYPVQRAVGELELCQGPPKPATPHGPDEWMRRFGTLPLMHQPGERWMYHTAFDVLGVLLARASGQPLEEFLRERLFEPLGMTDTGFHVPPSALDRLTTSYARDPETGGPALYDGVEDSQWSRPPVFPSGAGGLVSTAADCLAFGQMLLRGGRHGGVRVLSRPSVELMTTDQLTPAHKARSAFGAGFWDSRGWGLGMSVVTRRDQVGTVPGQFGWNGGLGTSWYSDPAEEMTGVLLTQCMEGAELSPVEADFWTCAYQAVDD</sequence>
<dbReference type="Proteomes" id="UP001501303">
    <property type="component" value="Unassembled WGS sequence"/>
</dbReference>
<accession>A0ABP5ATY3</accession>
<evidence type="ECO:0000313" key="3">
    <source>
        <dbReference type="Proteomes" id="UP001501303"/>
    </source>
</evidence>
<name>A0ABP5ATY3_9ACTN</name>